<keyword evidence="4 5" id="KW-0472">Membrane</keyword>
<reference evidence="6 7" key="1">
    <citation type="submission" date="2024-05" db="EMBL/GenBank/DDBJ databases">
        <title>A draft genome resource for the thread blight pathogen Marasmius tenuissimus strain MS-2.</title>
        <authorList>
            <person name="Yulfo-Soto G.E."/>
            <person name="Baruah I.K."/>
            <person name="Amoako-Attah I."/>
            <person name="Bukari Y."/>
            <person name="Meinhardt L.W."/>
            <person name="Bailey B.A."/>
            <person name="Cohen S.P."/>
        </authorList>
    </citation>
    <scope>NUCLEOTIDE SEQUENCE [LARGE SCALE GENOMIC DNA]</scope>
    <source>
        <strain evidence="6 7">MS-2</strain>
    </source>
</reference>
<evidence type="ECO:0000256" key="3">
    <source>
        <dbReference type="ARBA" id="ARBA00022989"/>
    </source>
</evidence>
<dbReference type="InterPro" id="IPR051617">
    <property type="entry name" value="UNC-93-like_regulator"/>
</dbReference>
<organism evidence="6 7">
    <name type="scientific">Marasmius tenuissimus</name>
    <dbReference type="NCBI Taxonomy" id="585030"/>
    <lineage>
        <taxon>Eukaryota</taxon>
        <taxon>Fungi</taxon>
        <taxon>Dikarya</taxon>
        <taxon>Basidiomycota</taxon>
        <taxon>Agaricomycotina</taxon>
        <taxon>Agaricomycetes</taxon>
        <taxon>Agaricomycetidae</taxon>
        <taxon>Agaricales</taxon>
        <taxon>Marasmiineae</taxon>
        <taxon>Marasmiaceae</taxon>
        <taxon>Marasmius</taxon>
    </lineage>
</organism>
<dbReference type="Proteomes" id="UP001437256">
    <property type="component" value="Unassembled WGS sequence"/>
</dbReference>
<evidence type="ECO:0000256" key="4">
    <source>
        <dbReference type="ARBA" id="ARBA00023136"/>
    </source>
</evidence>
<sequence length="287" mass="32680">MAIMCAYDPPTVVKQKADTPFTVLGWLLSLFVLPPHKVLRSDGTYAGPPSAEVEVKGDATRISPVASLKREASNLVTSLSNWRIILLIPMFFCANFFYSYQQNSVNGDTFTLRTRSLNGAMYWIAQMLPHVHFHLTRRIRARVGWTFVFVMGMAIWGGGLAFQRWKDRDGRRQWLDFEEVGVYVGPFWLYFFYGAFDAFWQSFCYWMMASLARSPQEAAKFVGLYKTFQATGGAVSWRINALHYSAMTQFVINWSLVGASMVVALPSVLSVSPHPLEERVKEDHGER</sequence>
<evidence type="ECO:0008006" key="8">
    <source>
        <dbReference type="Google" id="ProtNLM"/>
    </source>
</evidence>
<dbReference type="PANTHER" id="PTHR23294:SF55">
    <property type="entry name" value="TRANSPORTER, PUTATIVE (AFU_ORTHOLOGUE AFUA_1G17480)-RELATED"/>
    <property type="match status" value="1"/>
</dbReference>
<gene>
    <name evidence="6" type="ORF">AAF712_002810</name>
</gene>
<evidence type="ECO:0000313" key="6">
    <source>
        <dbReference type="EMBL" id="KAL0069915.1"/>
    </source>
</evidence>
<feature type="transmembrane region" description="Helical" evidence="5">
    <location>
        <begin position="251"/>
        <end position="271"/>
    </location>
</feature>
<feature type="transmembrane region" description="Helical" evidence="5">
    <location>
        <begin position="82"/>
        <end position="100"/>
    </location>
</feature>
<dbReference type="SUPFAM" id="SSF103473">
    <property type="entry name" value="MFS general substrate transporter"/>
    <property type="match status" value="1"/>
</dbReference>
<evidence type="ECO:0000313" key="7">
    <source>
        <dbReference type="Proteomes" id="UP001437256"/>
    </source>
</evidence>
<name>A0ABR3A7E9_9AGAR</name>
<evidence type="ECO:0000256" key="2">
    <source>
        <dbReference type="ARBA" id="ARBA00022692"/>
    </source>
</evidence>
<protein>
    <recommendedName>
        <fullName evidence="8">UNC93-like protein</fullName>
    </recommendedName>
</protein>
<proteinExistence type="predicted"/>
<evidence type="ECO:0000256" key="1">
    <source>
        <dbReference type="ARBA" id="ARBA00004141"/>
    </source>
</evidence>
<keyword evidence="7" id="KW-1185">Reference proteome</keyword>
<keyword evidence="2 5" id="KW-0812">Transmembrane</keyword>
<feature type="transmembrane region" description="Helical" evidence="5">
    <location>
        <begin position="182"/>
        <end position="200"/>
    </location>
</feature>
<accession>A0ABR3A7E9</accession>
<comment type="caution">
    <text evidence="6">The sequence shown here is derived from an EMBL/GenBank/DDBJ whole genome shotgun (WGS) entry which is preliminary data.</text>
</comment>
<dbReference type="InterPro" id="IPR036259">
    <property type="entry name" value="MFS_trans_sf"/>
</dbReference>
<evidence type="ECO:0000256" key="5">
    <source>
        <dbReference type="SAM" id="Phobius"/>
    </source>
</evidence>
<dbReference type="EMBL" id="JBBXMP010000009">
    <property type="protein sequence ID" value="KAL0069915.1"/>
    <property type="molecule type" value="Genomic_DNA"/>
</dbReference>
<feature type="transmembrane region" description="Helical" evidence="5">
    <location>
        <begin position="143"/>
        <end position="162"/>
    </location>
</feature>
<dbReference type="PANTHER" id="PTHR23294">
    <property type="entry name" value="ET TRANSLATION PRODUCT-RELATED"/>
    <property type="match status" value="1"/>
</dbReference>
<comment type="subcellular location">
    <subcellularLocation>
        <location evidence="1">Membrane</location>
        <topology evidence="1">Multi-pass membrane protein</topology>
    </subcellularLocation>
</comment>
<keyword evidence="3 5" id="KW-1133">Transmembrane helix</keyword>